<evidence type="ECO:0000256" key="4">
    <source>
        <dbReference type="ARBA" id="ARBA00022475"/>
    </source>
</evidence>
<dbReference type="Proteomes" id="UP000004483">
    <property type="component" value="Unassembled WGS sequence"/>
</dbReference>
<protein>
    <submittedName>
        <fullName evidence="10">Transporter, basic amino acid/polyamine antiporter (APA) family</fullName>
    </submittedName>
</protein>
<keyword evidence="8 9" id="KW-0472">Membrane</keyword>
<comment type="similarity">
    <text evidence="2">Belongs to the amino acid-polyamine-organocation (APC) superfamily. Basic amino acid/polyamine antiporter (APA) (TC 2.A.3.2) family.</text>
</comment>
<feature type="transmembrane region" description="Helical" evidence="9">
    <location>
        <begin position="340"/>
        <end position="358"/>
    </location>
</feature>
<accession>C2EUT4</accession>
<feature type="transmembrane region" description="Helical" evidence="9">
    <location>
        <begin position="128"/>
        <end position="146"/>
    </location>
</feature>
<keyword evidence="4" id="KW-1003">Cell membrane</keyword>
<feature type="transmembrane region" description="Helical" evidence="9">
    <location>
        <begin position="283"/>
        <end position="307"/>
    </location>
</feature>
<keyword evidence="5 9" id="KW-0812">Transmembrane</keyword>
<dbReference type="GO" id="GO:0006865">
    <property type="term" value="P:amino acid transport"/>
    <property type="evidence" value="ECO:0007669"/>
    <property type="project" value="UniProtKB-KW"/>
</dbReference>
<proteinExistence type="inferred from homology"/>
<dbReference type="Pfam" id="PF13520">
    <property type="entry name" value="AA_permease_2"/>
    <property type="match status" value="1"/>
</dbReference>
<evidence type="ECO:0000256" key="6">
    <source>
        <dbReference type="ARBA" id="ARBA00022970"/>
    </source>
</evidence>
<dbReference type="Gene3D" id="1.20.1740.10">
    <property type="entry name" value="Amino acid/polyamine transporter I"/>
    <property type="match status" value="1"/>
</dbReference>
<dbReference type="NCBIfam" id="TIGR00905">
    <property type="entry name" value="2A0302"/>
    <property type="match status" value="1"/>
</dbReference>
<keyword evidence="7 9" id="KW-1133">Transmembrane helix</keyword>
<evidence type="ECO:0000256" key="3">
    <source>
        <dbReference type="ARBA" id="ARBA00022448"/>
    </source>
</evidence>
<evidence type="ECO:0000313" key="11">
    <source>
        <dbReference type="Proteomes" id="UP000004483"/>
    </source>
</evidence>
<feature type="transmembrane region" description="Helical" evidence="9">
    <location>
        <begin position="450"/>
        <end position="473"/>
    </location>
</feature>
<keyword evidence="6" id="KW-0029">Amino-acid transport</keyword>
<reference evidence="10 11" key="1">
    <citation type="submission" date="2009-01" db="EMBL/GenBank/DDBJ databases">
        <authorList>
            <person name="Qin X."/>
            <person name="Bachman B."/>
            <person name="Battles P."/>
            <person name="Bell A."/>
            <person name="Bess C."/>
            <person name="Bickham C."/>
            <person name="Chaboub L."/>
            <person name="Chen D."/>
            <person name="Coyle M."/>
            <person name="Deiros D.R."/>
            <person name="Dinh H."/>
            <person name="Forbes L."/>
            <person name="Fowler G."/>
            <person name="Francisco L."/>
            <person name="Fu Q."/>
            <person name="Gubbala S."/>
            <person name="Hale W."/>
            <person name="Han Y."/>
            <person name="Hemphill L."/>
            <person name="Highlander S.K."/>
            <person name="Hirani K."/>
            <person name="Hogues M."/>
            <person name="Jackson L."/>
            <person name="Jakkamsetti A."/>
            <person name="Javaid M."/>
            <person name="Jiang H."/>
            <person name="Korchina V."/>
            <person name="Kovar C."/>
            <person name="Lara F."/>
            <person name="Lee S."/>
            <person name="Mata R."/>
            <person name="Mathew T."/>
            <person name="Moen C."/>
            <person name="Morales K."/>
            <person name="Munidasa M."/>
            <person name="Nazareth L."/>
            <person name="Ngo R."/>
            <person name="Nguyen L."/>
            <person name="Okwuonu G."/>
            <person name="Ongeri F."/>
            <person name="Patil S."/>
            <person name="Petrosino J."/>
            <person name="Pham C."/>
            <person name="Pham P."/>
            <person name="Pu L.-L."/>
            <person name="Puazo M."/>
            <person name="Raj R."/>
            <person name="Reid J."/>
            <person name="Rouhana J."/>
            <person name="Saada N."/>
            <person name="Shang Y."/>
            <person name="Simmons D."/>
            <person name="Thornton R."/>
            <person name="Warren J."/>
            <person name="Weissenberger G."/>
            <person name="Zhang J."/>
            <person name="Zhang L."/>
            <person name="Zhou C."/>
            <person name="Zhu D."/>
            <person name="Muzny D."/>
            <person name="Worley K."/>
            <person name="Gibbs R."/>
        </authorList>
    </citation>
    <scope>NUCLEOTIDE SEQUENCE [LARGE SCALE GENOMIC DNA]</scope>
    <source>
        <strain evidence="10 11">ATCC 49540</strain>
    </source>
</reference>
<comment type="subcellular location">
    <subcellularLocation>
        <location evidence="1">Cell membrane</location>
        <topology evidence="1">Multi-pass membrane protein</topology>
    </subcellularLocation>
</comment>
<feature type="transmembrane region" description="Helical" evidence="9">
    <location>
        <begin position="364"/>
        <end position="382"/>
    </location>
</feature>
<dbReference type="EMBL" id="ACGV01000136">
    <property type="protein sequence ID" value="EEJ40334.1"/>
    <property type="molecule type" value="Genomic_DNA"/>
</dbReference>
<evidence type="ECO:0000256" key="7">
    <source>
        <dbReference type="ARBA" id="ARBA00022989"/>
    </source>
</evidence>
<feature type="transmembrane region" description="Helical" evidence="9">
    <location>
        <begin position="419"/>
        <end position="438"/>
    </location>
</feature>
<dbReference type="HOGENOM" id="CLU_007946_1_2_9"/>
<dbReference type="GO" id="GO:0005886">
    <property type="term" value="C:plasma membrane"/>
    <property type="evidence" value="ECO:0007669"/>
    <property type="project" value="UniProtKB-SubCell"/>
</dbReference>
<evidence type="ECO:0000256" key="9">
    <source>
        <dbReference type="SAM" id="Phobius"/>
    </source>
</evidence>
<organism evidence="10 11">
    <name type="scientific">Limosilactobacillus vaginalis DSM 5837 = ATCC 49540</name>
    <dbReference type="NCBI Taxonomy" id="1423814"/>
    <lineage>
        <taxon>Bacteria</taxon>
        <taxon>Bacillati</taxon>
        <taxon>Bacillota</taxon>
        <taxon>Bacilli</taxon>
        <taxon>Lactobacillales</taxon>
        <taxon>Lactobacillaceae</taxon>
        <taxon>Limosilactobacillus</taxon>
    </lineage>
</organism>
<feature type="transmembrane region" description="Helical" evidence="9">
    <location>
        <begin position="394"/>
        <end position="413"/>
    </location>
</feature>
<feature type="transmembrane region" description="Helical" evidence="9">
    <location>
        <begin position="76"/>
        <end position="96"/>
    </location>
</feature>
<comment type="caution">
    <text evidence="10">The sequence shown here is derived from an EMBL/GenBank/DDBJ whole genome shotgun (WGS) entry which is preliminary data.</text>
</comment>
<feature type="transmembrane region" description="Helical" evidence="9">
    <location>
        <begin position="44"/>
        <end position="64"/>
    </location>
</feature>
<dbReference type="AlphaFoldDB" id="C2EUT4"/>
<feature type="transmembrane region" description="Helical" evidence="9">
    <location>
        <begin position="207"/>
        <end position="228"/>
    </location>
</feature>
<keyword evidence="3" id="KW-0813">Transport</keyword>
<evidence type="ECO:0000256" key="5">
    <source>
        <dbReference type="ARBA" id="ARBA00022692"/>
    </source>
</evidence>
<dbReference type="eggNOG" id="COG0531">
    <property type="taxonomic scope" value="Bacteria"/>
</dbReference>
<evidence type="ECO:0000256" key="2">
    <source>
        <dbReference type="ARBA" id="ARBA00008220"/>
    </source>
</evidence>
<name>C2EUT4_9LACO</name>
<evidence type="ECO:0000256" key="1">
    <source>
        <dbReference type="ARBA" id="ARBA00004651"/>
    </source>
</evidence>
<dbReference type="PANTHER" id="PTHR42770">
    <property type="entry name" value="AMINO ACID TRANSPORTER-RELATED"/>
    <property type="match status" value="1"/>
</dbReference>
<dbReference type="InterPro" id="IPR004754">
    <property type="entry name" value="Amino_acid_antiprt"/>
</dbReference>
<dbReference type="PANTHER" id="PTHR42770:SF4">
    <property type="entry name" value="ARGININE_ORNITHINE ANTIPORTER-RELATED"/>
    <property type="match status" value="1"/>
</dbReference>
<evidence type="ECO:0000313" key="10">
    <source>
        <dbReference type="EMBL" id="EEJ40334.1"/>
    </source>
</evidence>
<feature type="transmembrane region" description="Helical" evidence="9">
    <location>
        <begin position="12"/>
        <end position="32"/>
    </location>
</feature>
<sequence length="475" mass="51189">MPMDEKKGINTTELTLLIIGSTIGSGVFGITSDLATAAAPGPAILAWIIVGIGVLTLVLSLNNLSQKRPDLDSGIFSYAGAAFGPLGEFISGWAYWLSAWLGNIAFATITMSAFGTFFPKVFANGQNLVSIIVAIILTWILTLLVNRGIESAAFINSIGTICKIIPLVVFVICVIIAFKAKMFTADFWGNVAQNVHGLKQTSLFTQVRSSIIVMMWLFVGVEGASVLSSRARTRTDAEKASILGLASLLTIYIVVSILPYGVMTRAQLAAGGQPALGAIMQHLVGGWGAALISIGLIISVLVSWLSWTMLPAESLMLMADDQTLPTSWGKLNSKKAPTRALIITGVLQSIFLFSLLFTDYAYNFAYTLCTAAILICYFLVGVYQMEYSGQNHEWGQFIIGLIATLFELMAMVLSGWKQVMVVSVGFIPGFIFYLQACKEFKHVVTTKEKIVMALIVIFAIVSLVLIGNGTISINN</sequence>
<dbReference type="InterPro" id="IPR050367">
    <property type="entry name" value="APC_superfamily"/>
</dbReference>
<feature type="transmembrane region" description="Helical" evidence="9">
    <location>
        <begin position="153"/>
        <end position="178"/>
    </location>
</feature>
<feature type="transmembrane region" description="Helical" evidence="9">
    <location>
        <begin position="240"/>
        <end position="263"/>
    </location>
</feature>
<dbReference type="InterPro" id="IPR002293">
    <property type="entry name" value="AA/rel_permease1"/>
</dbReference>
<gene>
    <name evidence="10" type="ORF">HMPREF0549_1220</name>
</gene>
<dbReference type="STRING" id="1423814.HMPREF0549_1220"/>
<dbReference type="GO" id="GO:0022857">
    <property type="term" value="F:transmembrane transporter activity"/>
    <property type="evidence" value="ECO:0007669"/>
    <property type="project" value="InterPro"/>
</dbReference>
<evidence type="ECO:0000256" key="8">
    <source>
        <dbReference type="ARBA" id="ARBA00023136"/>
    </source>
</evidence>